<organism evidence="6 7">
    <name type="scientific">Malus domestica</name>
    <name type="common">Apple</name>
    <name type="synonym">Pyrus malus</name>
    <dbReference type="NCBI Taxonomy" id="3750"/>
    <lineage>
        <taxon>Eukaryota</taxon>
        <taxon>Viridiplantae</taxon>
        <taxon>Streptophyta</taxon>
        <taxon>Embryophyta</taxon>
        <taxon>Tracheophyta</taxon>
        <taxon>Spermatophyta</taxon>
        <taxon>Magnoliopsida</taxon>
        <taxon>eudicotyledons</taxon>
        <taxon>Gunneridae</taxon>
        <taxon>Pentapetalae</taxon>
        <taxon>rosids</taxon>
        <taxon>fabids</taxon>
        <taxon>Rosales</taxon>
        <taxon>Rosaceae</taxon>
        <taxon>Amygdaloideae</taxon>
        <taxon>Maleae</taxon>
        <taxon>Malus</taxon>
    </lineage>
</organism>
<keyword evidence="7" id="KW-1185">Reference proteome</keyword>
<feature type="domain" description="NAC" evidence="5">
    <location>
        <begin position="8"/>
        <end position="172"/>
    </location>
</feature>
<evidence type="ECO:0000313" key="7">
    <source>
        <dbReference type="Proteomes" id="UP000290289"/>
    </source>
</evidence>
<dbReference type="GO" id="GO:0003677">
    <property type="term" value="F:DNA binding"/>
    <property type="evidence" value="ECO:0007669"/>
    <property type="project" value="UniProtKB-KW"/>
</dbReference>
<evidence type="ECO:0000256" key="1">
    <source>
        <dbReference type="ARBA" id="ARBA00023015"/>
    </source>
</evidence>
<comment type="caution">
    <text evidence="6">The sequence shown here is derived from an EMBL/GenBank/DDBJ whole genome shotgun (WGS) entry which is preliminary data.</text>
</comment>
<dbReference type="GO" id="GO:0006355">
    <property type="term" value="P:regulation of DNA-templated transcription"/>
    <property type="evidence" value="ECO:0007669"/>
    <property type="project" value="InterPro"/>
</dbReference>
<keyword evidence="4" id="KW-0539">Nucleus</keyword>
<dbReference type="Gene3D" id="2.170.150.80">
    <property type="entry name" value="NAC domain"/>
    <property type="match status" value="1"/>
</dbReference>
<dbReference type="PANTHER" id="PTHR31719:SF123">
    <property type="entry name" value="NAC DOMAIN-CONTAINING PROTEIN"/>
    <property type="match status" value="1"/>
</dbReference>
<evidence type="ECO:0000259" key="5">
    <source>
        <dbReference type="PROSITE" id="PS51005"/>
    </source>
</evidence>
<dbReference type="Proteomes" id="UP000290289">
    <property type="component" value="Chromosome 14"/>
</dbReference>
<dbReference type="GO" id="GO:0048731">
    <property type="term" value="P:system development"/>
    <property type="evidence" value="ECO:0007669"/>
    <property type="project" value="TreeGrafter"/>
</dbReference>
<dbReference type="InterPro" id="IPR036093">
    <property type="entry name" value="NAC_dom_sf"/>
</dbReference>
<dbReference type="AlphaFoldDB" id="A0A498I5K0"/>
<evidence type="ECO:0000256" key="3">
    <source>
        <dbReference type="ARBA" id="ARBA00023163"/>
    </source>
</evidence>
<protein>
    <recommendedName>
        <fullName evidence="5">NAC domain-containing protein</fullName>
    </recommendedName>
</protein>
<dbReference type="PROSITE" id="PS51005">
    <property type="entry name" value="NAC"/>
    <property type="match status" value="1"/>
</dbReference>
<dbReference type="SUPFAM" id="SSF101941">
    <property type="entry name" value="NAC domain"/>
    <property type="match status" value="1"/>
</dbReference>
<gene>
    <name evidence="6" type="ORF">DVH24_023728</name>
</gene>
<keyword evidence="3" id="KW-0804">Transcription</keyword>
<dbReference type="PANTHER" id="PTHR31719">
    <property type="entry name" value="NAC TRANSCRIPTION FACTOR 56"/>
    <property type="match status" value="1"/>
</dbReference>
<sequence>MIIGLNQLPVGFRFMPTDEELVTHYLMNKVLYRPVPAAQEIREIDAARFYSNHPKNLVTFSCGEREWFFFIHQGESSYASQTRSSIRVVGNGLGFWKPKYGSETPICDDDGHFFASKISLTYFSGRSASHAKRTHWKMVEYYLHEHDHVESNTEEKYQVRRREWVLSRMIRGTDYTGF</sequence>
<accession>A0A498I5K0</accession>
<evidence type="ECO:0000313" key="6">
    <source>
        <dbReference type="EMBL" id="RXH77454.1"/>
    </source>
</evidence>
<dbReference type="Pfam" id="PF02365">
    <property type="entry name" value="NAM"/>
    <property type="match status" value="1"/>
</dbReference>
<evidence type="ECO:0000256" key="2">
    <source>
        <dbReference type="ARBA" id="ARBA00023125"/>
    </source>
</evidence>
<keyword evidence="1" id="KW-0805">Transcription regulation</keyword>
<dbReference type="EMBL" id="RDQH01000340">
    <property type="protein sequence ID" value="RXH77454.1"/>
    <property type="molecule type" value="Genomic_DNA"/>
</dbReference>
<reference evidence="6 7" key="1">
    <citation type="submission" date="2018-10" db="EMBL/GenBank/DDBJ databases">
        <title>A high-quality apple genome assembly.</title>
        <authorList>
            <person name="Hu J."/>
        </authorList>
    </citation>
    <scope>NUCLEOTIDE SEQUENCE [LARGE SCALE GENOMIC DNA]</scope>
    <source>
        <strain evidence="7">cv. HFTH1</strain>
        <tissue evidence="6">Young leaf</tissue>
    </source>
</reference>
<name>A0A498I5K0_MALDO</name>
<proteinExistence type="predicted"/>
<keyword evidence="2" id="KW-0238">DNA-binding</keyword>
<dbReference type="InterPro" id="IPR003441">
    <property type="entry name" value="NAC-dom"/>
</dbReference>
<evidence type="ECO:0000256" key="4">
    <source>
        <dbReference type="ARBA" id="ARBA00023242"/>
    </source>
</evidence>